<dbReference type="GeneID" id="23569617"/>
<accession>V5INL2</accession>
<sequence length="159" mass="18196">MVTSDAALTRSMNYRPWNGSRQRPIIKGEPRRESSKEKEKLKTKREWQMVETFLFPVRFLPSTSELKEGTWFDMTIISQGVVFDPGLGSIFAVHPHLQPPSSYHSYNMSTGNSGTRLVCTVLPSSFDEKASYSGLDWHQSSQKGPQMLRQGWRCHQTDL</sequence>
<dbReference type="EMBL" id="CM002239">
    <property type="protein sequence ID" value="ESA42749.1"/>
    <property type="molecule type" value="Genomic_DNA"/>
</dbReference>
<organism evidence="2 3">
    <name type="scientific">Neurospora crassa (strain ATCC 24698 / 74-OR23-1A / CBS 708.71 / DSM 1257 / FGSC 987)</name>
    <dbReference type="NCBI Taxonomy" id="367110"/>
    <lineage>
        <taxon>Eukaryota</taxon>
        <taxon>Fungi</taxon>
        <taxon>Dikarya</taxon>
        <taxon>Ascomycota</taxon>
        <taxon>Pezizomycotina</taxon>
        <taxon>Sordariomycetes</taxon>
        <taxon>Sordariomycetidae</taxon>
        <taxon>Sordariales</taxon>
        <taxon>Sordariaceae</taxon>
        <taxon>Neurospora</taxon>
    </lineage>
</organism>
<gene>
    <name evidence="2" type="ORF">NCU16719</name>
</gene>
<evidence type="ECO:0000256" key="1">
    <source>
        <dbReference type="SAM" id="MobiDB-lite"/>
    </source>
</evidence>
<name>V5INL2_NEUCR</name>
<keyword evidence="3" id="KW-1185">Reference proteome</keyword>
<feature type="compositionally biased region" description="Basic and acidic residues" evidence="1">
    <location>
        <begin position="26"/>
        <end position="40"/>
    </location>
</feature>
<feature type="region of interest" description="Disordered" evidence="1">
    <location>
        <begin position="1"/>
        <end position="40"/>
    </location>
</feature>
<evidence type="ECO:0000313" key="2">
    <source>
        <dbReference type="EMBL" id="ESA42749.1"/>
    </source>
</evidence>
<dbReference type="RefSeq" id="XP_011394350.1">
    <property type="nucleotide sequence ID" value="XM_011396048.1"/>
</dbReference>
<protein>
    <submittedName>
        <fullName evidence="2">Uncharacterized protein</fullName>
    </submittedName>
</protein>
<dbReference type="Proteomes" id="UP000001805">
    <property type="component" value="Chromosome 4, Linkage Group IV"/>
</dbReference>
<dbReference type="AlphaFoldDB" id="V5INL2"/>
<dbReference type="KEGG" id="ncr:NCU16719"/>
<evidence type="ECO:0000313" key="3">
    <source>
        <dbReference type="Proteomes" id="UP000001805"/>
    </source>
</evidence>
<reference evidence="2 3" key="1">
    <citation type="journal article" date="2003" name="Nature">
        <title>The genome sequence of the filamentous fungus Neurospora crassa.</title>
        <authorList>
            <person name="Galagan J.E."/>
            <person name="Calvo S.E."/>
            <person name="Borkovich K.A."/>
            <person name="Selker E.U."/>
            <person name="Read N.D."/>
            <person name="Jaffe D."/>
            <person name="FitzHugh W."/>
            <person name="Ma L.J."/>
            <person name="Smirnov S."/>
            <person name="Purcell S."/>
            <person name="Rehman B."/>
            <person name="Elkins T."/>
            <person name="Engels R."/>
            <person name="Wang S."/>
            <person name="Nielsen C.B."/>
            <person name="Butler J."/>
            <person name="Endrizzi M."/>
            <person name="Qui D."/>
            <person name="Ianakiev P."/>
            <person name="Bell-Pedersen D."/>
            <person name="Nelson M.A."/>
            <person name="Werner-Washburne M."/>
            <person name="Selitrennikoff C.P."/>
            <person name="Kinsey J.A."/>
            <person name="Braun E.L."/>
            <person name="Zelter A."/>
            <person name="Schulte U."/>
            <person name="Kothe G.O."/>
            <person name="Jedd G."/>
            <person name="Mewes W."/>
            <person name="Staben C."/>
            <person name="Marcotte E."/>
            <person name="Greenberg D."/>
            <person name="Roy A."/>
            <person name="Foley K."/>
            <person name="Naylor J."/>
            <person name="Stange-Thomann N."/>
            <person name="Barrett R."/>
            <person name="Gnerre S."/>
            <person name="Kamal M."/>
            <person name="Kamvysselis M."/>
            <person name="Mauceli E."/>
            <person name="Bielke C."/>
            <person name="Rudd S."/>
            <person name="Frishman D."/>
            <person name="Krystofova S."/>
            <person name="Rasmussen C."/>
            <person name="Metzenberg R.L."/>
            <person name="Perkins D.D."/>
            <person name="Kroken S."/>
            <person name="Cogoni C."/>
            <person name="Macino G."/>
            <person name="Catcheside D."/>
            <person name="Li W."/>
            <person name="Pratt R.J."/>
            <person name="Osmani S.A."/>
            <person name="DeSouza C.P."/>
            <person name="Glass L."/>
            <person name="Orbach M.J."/>
            <person name="Berglund J.A."/>
            <person name="Voelker R."/>
            <person name="Yarden O."/>
            <person name="Plamann M."/>
            <person name="Seiler S."/>
            <person name="Dunlap J."/>
            <person name="Radford A."/>
            <person name="Aramayo R."/>
            <person name="Natvig D.O."/>
            <person name="Alex L.A."/>
            <person name="Mannhaupt G."/>
            <person name="Ebbole D.J."/>
            <person name="Freitag M."/>
            <person name="Paulsen I."/>
            <person name="Sachs M.S."/>
            <person name="Lander E.S."/>
            <person name="Nusbaum C."/>
            <person name="Birren B."/>
        </authorList>
    </citation>
    <scope>NUCLEOTIDE SEQUENCE [LARGE SCALE GENOMIC DNA]</scope>
    <source>
        <strain evidence="3">ATCC 24698 / 74-OR23-1A / CBS 708.71 / DSM 1257 / FGSC 987</strain>
    </source>
</reference>
<dbReference type="InParanoid" id="V5INL2"/>
<dbReference type="VEuPathDB" id="FungiDB:NCU16719"/>
<proteinExistence type="predicted"/>